<dbReference type="EMBL" id="QUNG01000004">
    <property type="protein sequence ID" value="REG84141.1"/>
    <property type="molecule type" value="Genomic_DNA"/>
</dbReference>
<dbReference type="Proteomes" id="UP000256542">
    <property type="component" value="Unassembled WGS sequence"/>
</dbReference>
<comment type="caution">
    <text evidence="1">The sequence shown here is derived from an EMBL/GenBank/DDBJ whole genome shotgun (WGS) entry which is preliminary data.</text>
</comment>
<dbReference type="RefSeq" id="WP_115897048.1">
    <property type="nucleotide sequence ID" value="NZ_QUNG01000004.1"/>
</dbReference>
<dbReference type="OrthoDB" id="5828847at2"/>
<dbReference type="AlphaFoldDB" id="A0A3E0DQH4"/>
<protein>
    <submittedName>
        <fullName evidence="1">Uncharacterized protein DUF2789</fullName>
    </submittedName>
</protein>
<keyword evidence="2" id="KW-1185">Reference proteome</keyword>
<evidence type="ECO:0000313" key="2">
    <source>
        <dbReference type="Proteomes" id="UP000256542"/>
    </source>
</evidence>
<dbReference type="InterPro" id="IPR038086">
    <property type="entry name" value="DUF2789_sf"/>
</dbReference>
<reference evidence="1 2" key="1">
    <citation type="submission" date="2018-08" db="EMBL/GenBank/DDBJ databases">
        <title>Genomic Encyclopedia of Type Strains, Phase III (KMG-III): the genomes of soil and plant-associated and newly described type strains.</title>
        <authorList>
            <person name="Whitman W."/>
        </authorList>
    </citation>
    <scope>NUCLEOTIDE SEQUENCE [LARGE SCALE GENOMIC DNA]</scope>
    <source>
        <strain evidence="1 2">CECT 7375</strain>
    </source>
</reference>
<dbReference type="InterPro" id="IPR021250">
    <property type="entry name" value="DUF2789"/>
</dbReference>
<accession>A0A3E0DQH4</accession>
<organism evidence="1 2">
    <name type="scientific">Marinomonas pollencensis</name>
    <dbReference type="NCBI Taxonomy" id="491954"/>
    <lineage>
        <taxon>Bacteria</taxon>
        <taxon>Pseudomonadati</taxon>
        <taxon>Pseudomonadota</taxon>
        <taxon>Gammaproteobacteria</taxon>
        <taxon>Oceanospirillales</taxon>
        <taxon>Oceanospirillaceae</taxon>
        <taxon>Marinomonas</taxon>
    </lineage>
</organism>
<evidence type="ECO:0000313" key="1">
    <source>
        <dbReference type="EMBL" id="REG84141.1"/>
    </source>
</evidence>
<sequence length="76" mass="8444">MDTSSHTIVGLFAQLGLGDKQADVEQFIEHHGGLPSTVKLTQASFFNDAQKTFLSQEWTHDSEWVAAIDELDALLR</sequence>
<dbReference type="Gene3D" id="1.10.10.1130">
    <property type="entry name" value="Uncharacterised protein PF10982, DUF2789"/>
    <property type="match status" value="1"/>
</dbReference>
<gene>
    <name evidence="1" type="ORF">DFP81_10420</name>
</gene>
<dbReference type="Pfam" id="PF10982">
    <property type="entry name" value="DUF2789"/>
    <property type="match status" value="1"/>
</dbReference>
<proteinExistence type="predicted"/>
<name>A0A3E0DQH4_9GAMM</name>